<protein>
    <submittedName>
        <fullName evidence="1">Uncharacterized protein</fullName>
    </submittedName>
</protein>
<sequence>MHVVLQPSPSITHKYRVTLPNKRSIDFGEKGFQHYPDHGNPRLMRAQLLRKGAIIPKELRIERNPYEIQKEMLKIRESSKEDWEDFFRAEYWERWILWSYPNVNKAKLSMVMSHGILFMPRPEDLWYCKDDLIDL</sequence>
<dbReference type="InterPro" id="IPR043930">
    <property type="entry name" value="DUF5754"/>
</dbReference>
<dbReference type="AlphaFoldDB" id="A0A6C0IZ25"/>
<proteinExistence type="predicted"/>
<name>A0A6C0IZ25_9ZZZZ</name>
<dbReference type="Pfam" id="PF19058">
    <property type="entry name" value="DUF5754"/>
    <property type="match status" value="1"/>
</dbReference>
<evidence type="ECO:0000313" key="1">
    <source>
        <dbReference type="EMBL" id="QHT98302.1"/>
    </source>
</evidence>
<dbReference type="EMBL" id="MN740292">
    <property type="protein sequence ID" value="QHT98302.1"/>
    <property type="molecule type" value="Genomic_DNA"/>
</dbReference>
<accession>A0A6C0IZ25</accession>
<reference evidence="1" key="1">
    <citation type="journal article" date="2020" name="Nature">
        <title>Giant virus diversity and host interactions through global metagenomics.</title>
        <authorList>
            <person name="Schulz F."/>
            <person name="Roux S."/>
            <person name="Paez-Espino D."/>
            <person name="Jungbluth S."/>
            <person name="Walsh D.A."/>
            <person name="Denef V.J."/>
            <person name="McMahon K.D."/>
            <person name="Konstantinidis K.T."/>
            <person name="Eloe-Fadrosh E.A."/>
            <person name="Kyrpides N.C."/>
            <person name="Woyke T."/>
        </authorList>
    </citation>
    <scope>NUCLEOTIDE SEQUENCE</scope>
    <source>
        <strain evidence="1">GVMAG-M-3300025652-16</strain>
    </source>
</reference>
<organism evidence="1">
    <name type="scientific">viral metagenome</name>
    <dbReference type="NCBI Taxonomy" id="1070528"/>
    <lineage>
        <taxon>unclassified sequences</taxon>
        <taxon>metagenomes</taxon>
        <taxon>organismal metagenomes</taxon>
    </lineage>
</organism>